<dbReference type="InterPro" id="IPR050660">
    <property type="entry name" value="NEK_Ser/Thr_kinase"/>
</dbReference>
<gene>
    <name evidence="12" type="ORF">Aglo03_20150</name>
</gene>
<keyword evidence="5" id="KW-0418">Kinase</keyword>
<evidence type="ECO:0000256" key="8">
    <source>
        <dbReference type="ARBA" id="ARBA00048679"/>
    </source>
</evidence>
<evidence type="ECO:0000256" key="2">
    <source>
        <dbReference type="ARBA" id="ARBA00022527"/>
    </source>
</evidence>
<evidence type="ECO:0000256" key="5">
    <source>
        <dbReference type="ARBA" id="ARBA00022777"/>
    </source>
</evidence>
<evidence type="ECO:0000259" key="11">
    <source>
        <dbReference type="PROSITE" id="PS50011"/>
    </source>
</evidence>
<dbReference type="InterPro" id="IPR000719">
    <property type="entry name" value="Prot_kinase_dom"/>
</dbReference>
<evidence type="ECO:0000313" key="13">
    <source>
        <dbReference type="Proteomes" id="UP001165042"/>
    </source>
</evidence>
<dbReference type="CDD" id="cd14014">
    <property type="entry name" value="STKc_PknB_like"/>
    <property type="match status" value="1"/>
</dbReference>
<dbReference type="GO" id="GO:0005524">
    <property type="term" value="F:ATP binding"/>
    <property type="evidence" value="ECO:0007669"/>
    <property type="project" value="UniProtKB-KW"/>
</dbReference>
<evidence type="ECO:0000313" key="12">
    <source>
        <dbReference type="EMBL" id="GLW91199.1"/>
    </source>
</evidence>
<dbReference type="EC" id="2.7.11.1" evidence="1"/>
<reference evidence="12" key="1">
    <citation type="submission" date="2023-02" db="EMBL/GenBank/DDBJ databases">
        <title>Actinokineospora globicatena NBRC 15670.</title>
        <authorList>
            <person name="Ichikawa N."/>
            <person name="Sato H."/>
            <person name="Tonouchi N."/>
        </authorList>
    </citation>
    <scope>NUCLEOTIDE SEQUENCE</scope>
    <source>
        <strain evidence="12">NBRC 15670</strain>
    </source>
</reference>
<dbReference type="AlphaFoldDB" id="A0A9W6QMC8"/>
<dbReference type="PANTHER" id="PTHR43671">
    <property type="entry name" value="SERINE/THREONINE-PROTEIN KINASE NEK"/>
    <property type="match status" value="1"/>
</dbReference>
<proteinExistence type="predicted"/>
<organism evidence="12 13">
    <name type="scientific">Actinokineospora globicatena</name>
    <dbReference type="NCBI Taxonomy" id="103729"/>
    <lineage>
        <taxon>Bacteria</taxon>
        <taxon>Bacillati</taxon>
        <taxon>Actinomycetota</taxon>
        <taxon>Actinomycetes</taxon>
        <taxon>Pseudonocardiales</taxon>
        <taxon>Pseudonocardiaceae</taxon>
        <taxon>Actinokineospora</taxon>
    </lineage>
</organism>
<dbReference type="Pfam" id="PF00069">
    <property type="entry name" value="Pkinase"/>
    <property type="match status" value="1"/>
</dbReference>
<feature type="domain" description="Protein kinase" evidence="11">
    <location>
        <begin position="70"/>
        <end position="342"/>
    </location>
</feature>
<dbReference type="SMART" id="SM00220">
    <property type="entry name" value="S_TKc"/>
    <property type="match status" value="1"/>
</dbReference>
<keyword evidence="6" id="KW-0067">ATP-binding</keyword>
<feature type="transmembrane region" description="Helical" evidence="10">
    <location>
        <begin position="615"/>
        <end position="636"/>
    </location>
</feature>
<keyword evidence="13" id="KW-1185">Reference proteome</keyword>
<evidence type="ECO:0000256" key="10">
    <source>
        <dbReference type="SAM" id="Phobius"/>
    </source>
</evidence>
<name>A0A9W6QMC8_9PSEU</name>
<evidence type="ECO:0000256" key="6">
    <source>
        <dbReference type="ARBA" id="ARBA00022840"/>
    </source>
</evidence>
<dbReference type="GO" id="GO:0004674">
    <property type="term" value="F:protein serine/threonine kinase activity"/>
    <property type="evidence" value="ECO:0007669"/>
    <property type="project" value="UniProtKB-KW"/>
</dbReference>
<comment type="catalytic activity">
    <reaction evidence="8">
        <text>L-seryl-[protein] + ATP = O-phospho-L-seryl-[protein] + ADP + H(+)</text>
        <dbReference type="Rhea" id="RHEA:17989"/>
        <dbReference type="Rhea" id="RHEA-COMP:9863"/>
        <dbReference type="Rhea" id="RHEA-COMP:11604"/>
        <dbReference type="ChEBI" id="CHEBI:15378"/>
        <dbReference type="ChEBI" id="CHEBI:29999"/>
        <dbReference type="ChEBI" id="CHEBI:30616"/>
        <dbReference type="ChEBI" id="CHEBI:83421"/>
        <dbReference type="ChEBI" id="CHEBI:456216"/>
        <dbReference type="EC" id="2.7.11.1"/>
    </reaction>
</comment>
<feature type="transmembrane region" description="Helical" evidence="10">
    <location>
        <begin position="648"/>
        <end position="667"/>
    </location>
</feature>
<keyword evidence="2" id="KW-0723">Serine/threonine-protein kinase</keyword>
<dbReference type="RefSeq" id="WP_285609776.1">
    <property type="nucleotide sequence ID" value="NZ_BSSD01000002.1"/>
</dbReference>
<keyword evidence="10" id="KW-0812">Transmembrane</keyword>
<keyword evidence="3" id="KW-0808">Transferase</keyword>
<feature type="region of interest" description="Disordered" evidence="9">
    <location>
        <begin position="1"/>
        <end position="58"/>
    </location>
</feature>
<dbReference type="EMBL" id="BSSD01000002">
    <property type="protein sequence ID" value="GLW91199.1"/>
    <property type="molecule type" value="Genomic_DNA"/>
</dbReference>
<keyword evidence="10" id="KW-1133">Transmembrane helix</keyword>
<dbReference type="Proteomes" id="UP001165042">
    <property type="component" value="Unassembled WGS sequence"/>
</dbReference>
<comment type="catalytic activity">
    <reaction evidence="7">
        <text>L-threonyl-[protein] + ATP = O-phospho-L-threonyl-[protein] + ADP + H(+)</text>
        <dbReference type="Rhea" id="RHEA:46608"/>
        <dbReference type="Rhea" id="RHEA-COMP:11060"/>
        <dbReference type="Rhea" id="RHEA-COMP:11605"/>
        <dbReference type="ChEBI" id="CHEBI:15378"/>
        <dbReference type="ChEBI" id="CHEBI:30013"/>
        <dbReference type="ChEBI" id="CHEBI:30616"/>
        <dbReference type="ChEBI" id="CHEBI:61977"/>
        <dbReference type="ChEBI" id="CHEBI:456216"/>
        <dbReference type="EC" id="2.7.11.1"/>
    </reaction>
</comment>
<dbReference type="PROSITE" id="PS50011">
    <property type="entry name" value="PROTEIN_KINASE_DOM"/>
    <property type="match status" value="1"/>
</dbReference>
<keyword evidence="4" id="KW-0547">Nucleotide-binding</keyword>
<feature type="transmembrane region" description="Helical" evidence="10">
    <location>
        <begin position="703"/>
        <end position="731"/>
    </location>
</feature>
<evidence type="ECO:0000256" key="7">
    <source>
        <dbReference type="ARBA" id="ARBA00047899"/>
    </source>
</evidence>
<dbReference type="InterPro" id="IPR008271">
    <property type="entry name" value="Ser/Thr_kinase_AS"/>
</dbReference>
<evidence type="ECO:0000256" key="3">
    <source>
        <dbReference type="ARBA" id="ARBA00022679"/>
    </source>
</evidence>
<dbReference type="PROSITE" id="PS00108">
    <property type="entry name" value="PROTEIN_KINASE_ST"/>
    <property type="match status" value="1"/>
</dbReference>
<sequence length="764" mass="83340">MSAPRGGPPTEVDPGRGPGVPRGGPPTEVDPGRAPLDSGVPTEVDPGRTRPVGEPRVLPPGLAARFRVEQDLNEPTMSGGQGDVYHVVRRSDGTHWALKVHRPGWRPDDGVVDLLTRHCPEHVVGYAETGVDDDRFYEVMAYLTSGTLLRMRRSHPGGIAPDVLTELVRQLTAGLVGIHAAGVVHRDIKPANLLLSSGEPLRVAIADFGIAVHLPAGETFTDDRRIGTLPYTPPEFVAGRVLPAFDWWSLGVCVRELATGQPLFADVKEPGVVRSRLVERPIDTDVIADDGIRLLCAGLLTIDPARRWGAEQVTAWLSGDRPAVSTAATPPRNVPRAAHPYVFAGAEYWERTELAADLVQDWGMSLSVLCESDSRPRDALLAWLATFPDNGVRVPPPPRRAPADVRLLHLIRAVDPTFPPWYRRCNIAPGPLAQLARDGYGDVVPSPDIVAELWDHDLLRLLATGTAGPDGAGGLGLPEVQARWRREQEQLAAHAHAVQDVDARRAAEGFLRTHRGRALSVALLAATATEADRRRIRRELDERAREFDLDWFTRLVRDPNYQWVAMVLTQHAEVESARLAEQERARAAHEDWLRRTEGLRDWSRRHNRPQALSHAAAGVAAIAAVLFALVGLGDVVDVATDAQVVDSWVGVVAALLLGLVSESALAWDCGGRFHPAYSLLGAGRVALGRLARNLVARRIAGPALLAALAGLGALTIFAPVVTPFLVAFLLLPWTVQRYLAWRAQDRREREILARPRADRPSPNR</sequence>
<evidence type="ECO:0000256" key="9">
    <source>
        <dbReference type="SAM" id="MobiDB-lite"/>
    </source>
</evidence>
<dbReference type="PANTHER" id="PTHR43671:SF98">
    <property type="entry name" value="SERINE_THREONINE-PROTEIN KINASE NEK11"/>
    <property type="match status" value="1"/>
</dbReference>
<evidence type="ECO:0000256" key="1">
    <source>
        <dbReference type="ARBA" id="ARBA00012513"/>
    </source>
</evidence>
<keyword evidence="10" id="KW-0472">Membrane</keyword>
<accession>A0A9W6QMC8</accession>
<comment type="caution">
    <text evidence="12">The sequence shown here is derived from an EMBL/GenBank/DDBJ whole genome shotgun (WGS) entry which is preliminary data.</text>
</comment>
<dbReference type="Gene3D" id="1.10.510.10">
    <property type="entry name" value="Transferase(Phosphotransferase) domain 1"/>
    <property type="match status" value="1"/>
</dbReference>
<protein>
    <recommendedName>
        <fullName evidence="1">non-specific serine/threonine protein kinase</fullName>
        <ecNumber evidence="1">2.7.11.1</ecNumber>
    </recommendedName>
</protein>
<evidence type="ECO:0000256" key="4">
    <source>
        <dbReference type="ARBA" id="ARBA00022741"/>
    </source>
</evidence>
<dbReference type="InterPro" id="IPR011009">
    <property type="entry name" value="Kinase-like_dom_sf"/>
</dbReference>
<dbReference type="SUPFAM" id="SSF56112">
    <property type="entry name" value="Protein kinase-like (PK-like)"/>
    <property type="match status" value="1"/>
</dbReference>